<gene>
    <name evidence="1" type="ORF">KY290_007085</name>
</gene>
<dbReference type="Proteomes" id="UP000826656">
    <property type="component" value="Unassembled WGS sequence"/>
</dbReference>
<organism evidence="1 2">
    <name type="scientific">Solanum tuberosum</name>
    <name type="common">Potato</name>
    <dbReference type="NCBI Taxonomy" id="4113"/>
    <lineage>
        <taxon>Eukaryota</taxon>
        <taxon>Viridiplantae</taxon>
        <taxon>Streptophyta</taxon>
        <taxon>Embryophyta</taxon>
        <taxon>Tracheophyta</taxon>
        <taxon>Spermatophyta</taxon>
        <taxon>Magnoliopsida</taxon>
        <taxon>eudicotyledons</taxon>
        <taxon>Gunneridae</taxon>
        <taxon>Pentapetalae</taxon>
        <taxon>asterids</taxon>
        <taxon>lamiids</taxon>
        <taxon>Solanales</taxon>
        <taxon>Solanaceae</taxon>
        <taxon>Solanoideae</taxon>
        <taxon>Solaneae</taxon>
        <taxon>Solanum</taxon>
    </lineage>
</organism>
<evidence type="ECO:0000313" key="2">
    <source>
        <dbReference type="Proteomes" id="UP000826656"/>
    </source>
</evidence>
<name>A0ABQ7W4N1_SOLTU</name>
<sequence length="266" mass="29750">MIFNTIVHEGETLQLQCDHSFCVDVSLNTTVPTAMLDDTKESSTEEEDNPRDNVALFDKCSKRDTSEMCGGKQTRVPPYLDFSLHKCNRVDTGQECNFPCFLLSNSRGCVSEEKMEEVLQLYDWGCVGGVEIDVKSYGAFNTSFASYKLLGEFIENSLMCLYNGVITALVQFNAPVVQSDISAKTNRDILIFSLGHDTLLDWMTRPGTDSLRDLPHSTPVVKSEEEDSGEAIGKKMIISLVRKLEYYDAAILKIPTFGHVTTTVRR</sequence>
<keyword evidence="2" id="KW-1185">Reference proteome</keyword>
<evidence type="ECO:0000313" key="1">
    <source>
        <dbReference type="EMBL" id="KAH0775674.1"/>
    </source>
</evidence>
<accession>A0ABQ7W4N1</accession>
<reference evidence="1 2" key="1">
    <citation type="journal article" date="2021" name="bioRxiv">
        <title>Chromosome-scale and haplotype-resolved genome assembly of a tetraploid potato cultivar.</title>
        <authorList>
            <person name="Sun H."/>
            <person name="Jiao W.-B."/>
            <person name="Krause K."/>
            <person name="Campoy J.A."/>
            <person name="Goel M."/>
            <person name="Folz-Donahue K."/>
            <person name="Kukat C."/>
            <person name="Huettel B."/>
            <person name="Schneeberger K."/>
        </authorList>
    </citation>
    <scope>NUCLEOTIDE SEQUENCE [LARGE SCALE GENOMIC DNA]</scope>
    <source>
        <strain evidence="1">SolTubOtavaFocal</strain>
        <tissue evidence="1">Leaves</tissue>
    </source>
</reference>
<proteinExistence type="predicted"/>
<protein>
    <submittedName>
        <fullName evidence="1">Uncharacterized protein</fullName>
    </submittedName>
</protein>
<comment type="caution">
    <text evidence="1">The sequence shown here is derived from an EMBL/GenBank/DDBJ whole genome shotgun (WGS) entry which is preliminary data.</text>
</comment>
<dbReference type="EMBL" id="JAIVGD010000003">
    <property type="protein sequence ID" value="KAH0775674.1"/>
    <property type="molecule type" value="Genomic_DNA"/>
</dbReference>